<dbReference type="NCBIfam" id="TIGR00222">
    <property type="entry name" value="panB"/>
    <property type="match status" value="1"/>
</dbReference>
<comment type="subunit">
    <text evidence="2">Homodecamer; pentamer of dimers.</text>
</comment>
<dbReference type="InterPro" id="IPR040442">
    <property type="entry name" value="Pyrv_kinase-like_dom_sf"/>
</dbReference>
<dbReference type="OrthoDB" id="9781789at2"/>
<dbReference type="Pfam" id="PF02548">
    <property type="entry name" value="Pantoate_transf"/>
    <property type="match status" value="1"/>
</dbReference>
<evidence type="ECO:0000256" key="4">
    <source>
        <dbReference type="ARBA" id="ARBA00022655"/>
    </source>
</evidence>
<keyword evidence="9" id="KW-0460">Magnesium</keyword>
<keyword evidence="11" id="KW-1185">Reference proteome</keyword>
<comment type="similarity">
    <text evidence="1">Belongs to the PanB family.</text>
</comment>
<gene>
    <name evidence="10" type="primary">panB</name>
    <name evidence="10" type="ORF">D3H35_13010</name>
</gene>
<dbReference type="PANTHER" id="PTHR20881:SF0">
    <property type="entry name" value="3-METHYL-2-OXOBUTANOATE HYDROXYMETHYLTRANSFERASE"/>
    <property type="match status" value="1"/>
</dbReference>
<evidence type="ECO:0000256" key="9">
    <source>
        <dbReference type="PIRSR" id="PIRSR000388-3"/>
    </source>
</evidence>
<evidence type="ECO:0000313" key="11">
    <source>
        <dbReference type="Proteomes" id="UP000266340"/>
    </source>
</evidence>
<protein>
    <recommendedName>
        <fullName evidence="3 6">3-methyl-2-oxobutanoate hydroxymethyltransferase</fullName>
        <ecNumber evidence="3 6">2.1.2.11</ecNumber>
    </recommendedName>
</protein>
<comment type="cofactor">
    <cofactor evidence="9">
        <name>Mg(2+)</name>
        <dbReference type="ChEBI" id="CHEBI:18420"/>
    </cofactor>
    <text evidence="9">Binds 1 Mg(2+) ion per subunit.</text>
</comment>
<keyword evidence="9" id="KW-0479">Metal-binding</keyword>
<proteinExistence type="inferred from homology"/>
<dbReference type="PANTHER" id="PTHR20881">
    <property type="entry name" value="3-METHYL-2-OXOBUTANOATE HYDROXYMETHYLTRANSFERASE"/>
    <property type="match status" value="1"/>
</dbReference>
<dbReference type="InterPro" id="IPR015813">
    <property type="entry name" value="Pyrv/PenolPyrv_kinase-like_dom"/>
</dbReference>
<evidence type="ECO:0000256" key="5">
    <source>
        <dbReference type="ARBA" id="ARBA00022679"/>
    </source>
</evidence>
<dbReference type="GO" id="GO:0015940">
    <property type="term" value="P:pantothenate biosynthetic process"/>
    <property type="evidence" value="ECO:0007669"/>
    <property type="project" value="UniProtKB-UniRule"/>
</dbReference>
<dbReference type="GO" id="GO:0032259">
    <property type="term" value="P:methylation"/>
    <property type="evidence" value="ECO:0007669"/>
    <property type="project" value="UniProtKB-KW"/>
</dbReference>
<evidence type="ECO:0000256" key="8">
    <source>
        <dbReference type="PIRSR" id="PIRSR000388-2"/>
    </source>
</evidence>
<feature type="binding site" evidence="8">
    <location>
        <begin position="44"/>
        <end position="45"/>
    </location>
    <ligand>
        <name>3-methyl-2-oxobutanoate</name>
        <dbReference type="ChEBI" id="CHEBI:11851"/>
    </ligand>
</feature>
<accession>A0A398CG67</accession>
<dbReference type="Gene3D" id="3.20.20.60">
    <property type="entry name" value="Phosphoenolpyruvate-binding domains"/>
    <property type="match status" value="1"/>
</dbReference>
<evidence type="ECO:0000256" key="3">
    <source>
        <dbReference type="ARBA" id="ARBA00012618"/>
    </source>
</evidence>
<dbReference type="CDD" id="cd06557">
    <property type="entry name" value="KPHMT-like"/>
    <property type="match status" value="1"/>
</dbReference>
<keyword evidence="5 10" id="KW-0808">Transferase</keyword>
<dbReference type="GO" id="GO:0008168">
    <property type="term" value="F:methyltransferase activity"/>
    <property type="evidence" value="ECO:0007669"/>
    <property type="project" value="UniProtKB-KW"/>
</dbReference>
<dbReference type="GO" id="GO:0000287">
    <property type="term" value="F:magnesium ion binding"/>
    <property type="evidence" value="ECO:0007669"/>
    <property type="project" value="TreeGrafter"/>
</dbReference>
<dbReference type="GO" id="GO:0005737">
    <property type="term" value="C:cytoplasm"/>
    <property type="evidence" value="ECO:0007669"/>
    <property type="project" value="TreeGrafter"/>
</dbReference>
<dbReference type="RefSeq" id="WP_119149785.1">
    <property type="nucleotide sequence ID" value="NZ_JBHSOV010000032.1"/>
</dbReference>
<dbReference type="GO" id="GO:0003864">
    <property type="term" value="F:3-methyl-2-oxobutanoate hydroxymethyltransferase activity"/>
    <property type="evidence" value="ECO:0007669"/>
    <property type="project" value="UniProtKB-UniRule"/>
</dbReference>
<feature type="binding site" evidence="9">
    <location>
        <position position="44"/>
    </location>
    <ligand>
        <name>Mg(2+)</name>
        <dbReference type="ChEBI" id="CHEBI:18420"/>
    </ligand>
</feature>
<evidence type="ECO:0000313" key="10">
    <source>
        <dbReference type="EMBL" id="RIE01723.1"/>
    </source>
</evidence>
<organism evidence="10 11">
    <name type="scientific">Cohnella faecalis</name>
    <dbReference type="NCBI Taxonomy" id="2315694"/>
    <lineage>
        <taxon>Bacteria</taxon>
        <taxon>Bacillati</taxon>
        <taxon>Bacillota</taxon>
        <taxon>Bacilli</taxon>
        <taxon>Bacillales</taxon>
        <taxon>Paenibacillaceae</taxon>
        <taxon>Cohnella</taxon>
    </lineage>
</organism>
<comment type="caution">
    <text evidence="10">The sequence shown here is derived from an EMBL/GenBank/DDBJ whole genome shotgun (WGS) entry which is preliminary data.</text>
</comment>
<reference evidence="10 11" key="1">
    <citation type="submission" date="2018-09" db="EMBL/GenBank/DDBJ databases">
        <title>Cohnella cavernae sp. nov., isolated from a karst cave.</title>
        <authorList>
            <person name="Zhu H."/>
        </authorList>
    </citation>
    <scope>NUCLEOTIDE SEQUENCE [LARGE SCALE GENOMIC DNA]</scope>
    <source>
        <strain evidence="10 11">K2E09-144</strain>
    </source>
</reference>
<feature type="binding site" evidence="9">
    <location>
        <position position="83"/>
    </location>
    <ligand>
        <name>Mg(2+)</name>
        <dbReference type="ChEBI" id="CHEBI:18420"/>
    </ligand>
</feature>
<feature type="binding site" evidence="9">
    <location>
        <position position="113"/>
    </location>
    <ligand>
        <name>Mg(2+)</name>
        <dbReference type="ChEBI" id="CHEBI:18420"/>
    </ligand>
</feature>
<dbReference type="SUPFAM" id="SSF51621">
    <property type="entry name" value="Phosphoenolpyruvate/pyruvate domain"/>
    <property type="match status" value="1"/>
</dbReference>
<dbReference type="AlphaFoldDB" id="A0A398CG67"/>
<evidence type="ECO:0000256" key="2">
    <source>
        <dbReference type="ARBA" id="ARBA00011424"/>
    </source>
</evidence>
<evidence type="ECO:0000256" key="6">
    <source>
        <dbReference type="NCBIfam" id="TIGR00222"/>
    </source>
</evidence>
<evidence type="ECO:0000256" key="7">
    <source>
        <dbReference type="PIRSR" id="PIRSR000388-1"/>
    </source>
</evidence>
<feature type="binding site" evidence="8">
    <location>
        <position position="111"/>
    </location>
    <ligand>
        <name>3-methyl-2-oxobutanoate</name>
        <dbReference type="ChEBI" id="CHEBI:11851"/>
    </ligand>
</feature>
<dbReference type="Proteomes" id="UP000266340">
    <property type="component" value="Unassembled WGS sequence"/>
</dbReference>
<feature type="binding site" evidence="8">
    <location>
        <position position="83"/>
    </location>
    <ligand>
        <name>3-methyl-2-oxobutanoate</name>
        <dbReference type="ChEBI" id="CHEBI:11851"/>
    </ligand>
</feature>
<dbReference type="InterPro" id="IPR003700">
    <property type="entry name" value="Pantoate_hydroxy_MeTrfase"/>
</dbReference>
<dbReference type="PIRSF" id="PIRSF000388">
    <property type="entry name" value="Pantoate_hydroxy_MeTrfase"/>
    <property type="match status" value="1"/>
</dbReference>
<feature type="active site" description="Proton acceptor" evidence="7">
    <location>
        <position position="175"/>
    </location>
</feature>
<dbReference type="EMBL" id="QXJM01000039">
    <property type="protein sequence ID" value="RIE01723.1"/>
    <property type="molecule type" value="Genomic_DNA"/>
</dbReference>
<sequence>MKKTMAHLHDKKRSGQKIVMLTCYDYRTAVLQEKAGVDVIFVGDSVGTNVLGYGSETEVSLDEMLYHLKMVKRGVNEAYLLVDMPYRTYEEPQIALETARALLAQGADGVKLEGIEPSIIEFLRGHGIEAWGHIGYNPQLHRDVAVQGKTFEQAAALIEGALELQRAGASMLVLELVPEELADVITNRLSIPTIGIAAGRYTDGQVLSVNDMLGVNPQKLRHAKLYMDFSGQALEAIRSYSEEVRNREFPAESHVRHMKESELRRVEEWLRFAK</sequence>
<keyword evidence="4" id="KW-0566">Pantothenate biosynthesis</keyword>
<dbReference type="EC" id="2.1.2.11" evidence="3 6"/>
<evidence type="ECO:0000256" key="1">
    <source>
        <dbReference type="ARBA" id="ARBA00008676"/>
    </source>
</evidence>
<name>A0A398CG67_9BACL</name>
<keyword evidence="10" id="KW-0489">Methyltransferase</keyword>